<keyword evidence="7 10" id="KW-0119">Carbohydrate metabolism</keyword>
<evidence type="ECO:0000256" key="6">
    <source>
        <dbReference type="ARBA" id="ARBA00022801"/>
    </source>
</evidence>
<dbReference type="Pfam" id="PF00457">
    <property type="entry name" value="Glyco_hydro_11"/>
    <property type="match status" value="1"/>
</dbReference>
<dbReference type="AlphaFoldDB" id="A0A9W9BXD9"/>
<comment type="similarity">
    <text evidence="3 10">Belongs to the glycosyl hydrolase 11 (cellulase G) family.</text>
</comment>
<dbReference type="PROSITE" id="PS00776">
    <property type="entry name" value="GH11_1"/>
    <property type="match status" value="1"/>
</dbReference>
<dbReference type="Pfam" id="PF06722">
    <property type="entry name" value="EryCIII-like_C"/>
    <property type="match status" value="1"/>
</dbReference>
<evidence type="ECO:0000256" key="11">
    <source>
        <dbReference type="SAM" id="SignalP"/>
    </source>
</evidence>
<evidence type="ECO:0000256" key="4">
    <source>
        <dbReference type="ARBA" id="ARBA00012590"/>
    </source>
</evidence>
<dbReference type="EC" id="3.2.1.8" evidence="4 10"/>
<keyword evidence="9 10" id="KW-0624">Polysaccharide degradation</keyword>
<dbReference type="SUPFAM" id="SSF49899">
    <property type="entry name" value="Concanavalin A-like lectins/glucanases"/>
    <property type="match status" value="1"/>
</dbReference>
<dbReference type="SUPFAM" id="SSF53756">
    <property type="entry name" value="UDP-Glycosyltransferase/glycogen phosphorylase"/>
    <property type="match status" value="1"/>
</dbReference>
<feature type="active site" description="Proton donor" evidence="10">
    <location>
        <position position="217"/>
    </location>
</feature>
<evidence type="ECO:0000256" key="5">
    <source>
        <dbReference type="ARBA" id="ARBA00022651"/>
    </source>
</evidence>
<dbReference type="PANTHER" id="PTHR46828:SF2">
    <property type="entry name" value="ENDO-1,4-BETA-XYLANASE A-RELATED"/>
    <property type="match status" value="1"/>
</dbReference>
<feature type="signal peptide" evidence="11">
    <location>
        <begin position="1"/>
        <end position="19"/>
    </location>
</feature>
<evidence type="ECO:0000256" key="1">
    <source>
        <dbReference type="ARBA" id="ARBA00000681"/>
    </source>
</evidence>
<evidence type="ECO:0000259" key="12">
    <source>
        <dbReference type="PROSITE" id="PS51761"/>
    </source>
</evidence>
<keyword evidence="14" id="KW-1185">Reference proteome</keyword>
<evidence type="ECO:0000256" key="8">
    <source>
        <dbReference type="ARBA" id="ARBA00023295"/>
    </source>
</evidence>
<dbReference type="GO" id="GO:0045493">
    <property type="term" value="P:xylan catabolic process"/>
    <property type="evidence" value="ECO:0007669"/>
    <property type="project" value="UniProtKB-UniRule"/>
</dbReference>
<dbReference type="InterPro" id="IPR010610">
    <property type="entry name" value="EryCIII-like_C"/>
</dbReference>
<accession>A0A9W9BXD9</accession>
<evidence type="ECO:0000256" key="7">
    <source>
        <dbReference type="ARBA" id="ARBA00023277"/>
    </source>
</evidence>
<dbReference type="PANTHER" id="PTHR46828">
    <property type="entry name" value="ENDO-1,4-BETA-XYLANASE A-RELATED"/>
    <property type="match status" value="1"/>
</dbReference>
<gene>
    <name evidence="13" type="ORF">N0V87_007604</name>
</gene>
<organism evidence="13 14">
    <name type="scientific">Didymella glomerata</name>
    <dbReference type="NCBI Taxonomy" id="749621"/>
    <lineage>
        <taxon>Eukaryota</taxon>
        <taxon>Fungi</taxon>
        <taxon>Dikarya</taxon>
        <taxon>Ascomycota</taxon>
        <taxon>Pezizomycotina</taxon>
        <taxon>Dothideomycetes</taxon>
        <taxon>Pleosporomycetidae</taxon>
        <taxon>Pleosporales</taxon>
        <taxon>Pleosporineae</taxon>
        <taxon>Didymellaceae</taxon>
        <taxon>Didymella</taxon>
    </lineage>
</organism>
<dbReference type="InterPro" id="IPR018208">
    <property type="entry name" value="GH11_AS_1"/>
</dbReference>
<evidence type="ECO:0000256" key="3">
    <source>
        <dbReference type="ARBA" id="ARBA00007792"/>
    </source>
</evidence>
<dbReference type="GO" id="GO:0031176">
    <property type="term" value="F:endo-1,4-beta-xylanase activity"/>
    <property type="evidence" value="ECO:0007669"/>
    <property type="project" value="UniProtKB-UniRule"/>
</dbReference>
<feature type="chain" id="PRO_5040892666" description="endo-1,4-beta-xylanase" evidence="11">
    <location>
        <begin position="20"/>
        <end position="735"/>
    </location>
</feature>
<keyword evidence="11" id="KW-0732">Signal</keyword>
<protein>
    <recommendedName>
        <fullName evidence="4 10">endo-1,4-beta-xylanase</fullName>
        <ecNumber evidence="4 10">3.2.1.8</ecNumber>
    </recommendedName>
</protein>
<keyword evidence="8 10" id="KW-0326">Glycosidase</keyword>
<dbReference type="OrthoDB" id="5835829at2759"/>
<dbReference type="FunFam" id="2.60.120.180:FF:000001">
    <property type="entry name" value="Endo-1,4-beta-xylanase"/>
    <property type="match status" value="1"/>
</dbReference>
<dbReference type="PROSITE" id="PS51761">
    <property type="entry name" value="GH11_3"/>
    <property type="match status" value="1"/>
</dbReference>
<evidence type="ECO:0000313" key="14">
    <source>
        <dbReference type="Proteomes" id="UP001140562"/>
    </source>
</evidence>
<keyword evidence="6 10" id="KW-0378">Hydrolase</keyword>
<feature type="active site" description="Nucleophile" evidence="10">
    <location>
        <position position="126"/>
    </location>
</feature>
<dbReference type="Gene3D" id="2.60.120.180">
    <property type="match status" value="1"/>
</dbReference>
<evidence type="ECO:0000256" key="9">
    <source>
        <dbReference type="ARBA" id="ARBA00023326"/>
    </source>
</evidence>
<dbReference type="InterPro" id="IPR033123">
    <property type="entry name" value="GH11_dom"/>
</dbReference>
<comment type="catalytic activity">
    <reaction evidence="1 10">
        <text>Endohydrolysis of (1-&gt;4)-beta-D-xylosidic linkages in xylans.</text>
        <dbReference type="EC" id="3.2.1.8"/>
    </reaction>
</comment>
<comment type="pathway">
    <text evidence="2 10">Glycan degradation; xylan degradation.</text>
</comment>
<proteinExistence type="inferred from homology"/>
<dbReference type="Proteomes" id="UP001140562">
    <property type="component" value="Unassembled WGS sequence"/>
</dbReference>
<name>A0A9W9BXD9_9PLEO</name>
<dbReference type="Gene3D" id="3.40.50.2000">
    <property type="entry name" value="Glycogen Phosphorylase B"/>
    <property type="match status" value="2"/>
</dbReference>
<reference evidence="13" key="1">
    <citation type="submission" date="2022-10" db="EMBL/GenBank/DDBJ databases">
        <title>Tapping the CABI collections for fungal endophytes: first genome assemblies for Collariella, Neodidymelliopsis, Ascochyta clinopodiicola, Didymella pomorum, Didymosphaeria variabile, Neocosmospora piperis and Neocucurbitaria cava.</title>
        <authorList>
            <person name="Hill R."/>
        </authorList>
    </citation>
    <scope>NUCLEOTIDE SEQUENCE</scope>
    <source>
        <strain evidence="13">IMI 360193</strain>
    </source>
</reference>
<evidence type="ECO:0000256" key="2">
    <source>
        <dbReference type="ARBA" id="ARBA00004851"/>
    </source>
</evidence>
<dbReference type="InterPro" id="IPR001137">
    <property type="entry name" value="Glyco_hydro_11"/>
</dbReference>
<keyword evidence="5 10" id="KW-0858">Xylan degradation</keyword>
<dbReference type="InterPro" id="IPR013319">
    <property type="entry name" value="GH11/12"/>
</dbReference>
<evidence type="ECO:0000256" key="10">
    <source>
        <dbReference type="PROSITE-ProRule" id="PRU01097"/>
    </source>
</evidence>
<dbReference type="InterPro" id="IPR013320">
    <property type="entry name" value="ConA-like_dom_sf"/>
</dbReference>
<dbReference type="GO" id="GO:0016757">
    <property type="term" value="F:glycosyltransferase activity"/>
    <property type="evidence" value="ECO:0007669"/>
    <property type="project" value="UniProtKB-ARBA"/>
</dbReference>
<evidence type="ECO:0000313" key="13">
    <source>
        <dbReference type="EMBL" id="KAJ4333408.1"/>
    </source>
</evidence>
<feature type="domain" description="GH11" evidence="12">
    <location>
        <begin position="42"/>
        <end position="230"/>
    </location>
</feature>
<dbReference type="PRINTS" id="PR00911">
    <property type="entry name" value="GLHYDRLASE11"/>
</dbReference>
<dbReference type="EMBL" id="JAPEUV010000095">
    <property type="protein sequence ID" value="KAJ4333408.1"/>
    <property type="molecule type" value="Genomic_DNA"/>
</dbReference>
<comment type="caution">
    <text evidence="13">The sequence shown here is derived from an EMBL/GenBank/DDBJ whole genome shotgun (WGS) entry which is preliminary data.</text>
</comment>
<sequence length="735" mass="80965">MVSFTSLLLACSAAVGVLAAPYGDNVLVEREDANVTALEKRQVTANSEGTHNGYFYSWWSDGGGYAQYTMGEGSKYSVNWRNTGNFVGGKGWNPGTGRTINYGGSFSPQGNGYLAVYGWTRNPLVEYYVVENFGTYNPSSNAQRKGTVYDDGGTYDIAVSTRTNQPSIDGTRTFQQYWSVRQQKRSSGSVNMQTHFNAWAAQGMRLGTHYYQILATEGYFICGLLVTSIISAGQLLESKGDLLAVDDHVDVGADRLQLTTGISVRCLDARVAAFARFPCKEELEFVELQRVQLLQVDAVVSAFTHWSHFEKIAKIAIVLAELGYPVVFVTGRIFEKDVTNLHPRITYYPLVGGEDKMTAEEYSIYESKTGLERELYIMKIALMGSMKPAHKTLQQIFRAFRTEHGTRAPLISLFDTPVIGHHPILLGASGVKPDASIAVNCHPLTMNSNDSFPFYMGKAPHDGPGAKAIHHQANQDQRNDHMTFTLSNLYWRALEELGANTDRYLMDSMHSVTDRILSLGVPEFEFPRSDIRPTVHYFGGFKKPQRSAVERADLPSWWSDISDAKQQGKKIVAVSQGTVETDLSDLVLPTLEALKGRDDILVVATTVAVEPSDVLDLVVPQNARVAKFIDVLVNNGGYGAIIQALEQGIPVVVSGEGQDKAVTNAIIEWSGVGMDIGGRSPGPENIREGVEKVLSKGSYKKKAEAMSRNFERYDMSTVVDGVVQGVVRHWAATRR</sequence>